<keyword evidence="1" id="KW-0119">Carbohydrate metabolism</keyword>
<dbReference type="InterPro" id="IPR013022">
    <property type="entry name" value="Xyl_isomerase-like_TIM-brl"/>
</dbReference>
<evidence type="ECO:0000259" key="2">
    <source>
        <dbReference type="Pfam" id="PF01261"/>
    </source>
</evidence>
<protein>
    <submittedName>
        <fullName evidence="3">Sugar phosphate isomerase/epimerase</fullName>
    </submittedName>
</protein>
<name>A0ABT2GL64_9MICO</name>
<sequence>MTTVLVGIDSYSFHRYFGEIYPQQTDPGTRWDMKDDFIPFAVSLDVDEVALETLFFPAFDDAYCSAVSDALDEAGLRRVIGWGHPDGLHRGQDAEALQDLIRHIPRAGKVGADIMRIVASSMLYVDEPHGPQVEASIKMLKEATKVAEDNNVTLAIENHIDFTSLEILEIVQSIDSPNFRVNFDTGNALRLYEDPVEAARNLAPYTVATHTKDITTRRGGAPSERFLFWPSCPAGEGLIDFHGIARVLDEAGFEGSLAIELDLLASPWNDRTEEENVAESIAFLKSVVAELESSKVPEVSA</sequence>
<gene>
    <name evidence="3" type="ORF">N1027_02275</name>
</gene>
<dbReference type="InterPro" id="IPR050312">
    <property type="entry name" value="IolE/XylAMocC-like"/>
</dbReference>
<feature type="domain" description="Xylose isomerase-like TIM barrel" evidence="2">
    <location>
        <begin position="43"/>
        <end position="286"/>
    </location>
</feature>
<dbReference type="GO" id="GO:0016853">
    <property type="term" value="F:isomerase activity"/>
    <property type="evidence" value="ECO:0007669"/>
    <property type="project" value="UniProtKB-KW"/>
</dbReference>
<dbReference type="SUPFAM" id="SSF51658">
    <property type="entry name" value="Xylose isomerase-like"/>
    <property type="match status" value="1"/>
</dbReference>
<dbReference type="PANTHER" id="PTHR12110:SF53">
    <property type="entry name" value="BLR5974 PROTEIN"/>
    <property type="match status" value="1"/>
</dbReference>
<keyword evidence="3" id="KW-0413">Isomerase</keyword>
<accession>A0ABT2GL64</accession>
<evidence type="ECO:0000313" key="4">
    <source>
        <dbReference type="Proteomes" id="UP001165584"/>
    </source>
</evidence>
<dbReference type="Gene3D" id="3.20.20.150">
    <property type="entry name" value="Divalent-metal-dependent TIM barrel enzymes"/>
    <property type="match status" value="1"/>
</dbReference>
<dbReference type="InterPro" id="IPR036237">
    <property type="entry name" value="Xyl_isomerase-like_sf"/>
</dbReference>
<dbReference type="Pfam" id="PF01261">
    <property type="entry name" value="AP_endonuc_2"/>
    <property type="match status" value="1"/>
</dbReference>
<comment type="caution">
    <text evidence="3">The sequence shown here is derived from an EMBL/GenBank/DDBJ whole genome shotgun (WGS) entry which is preliminary data.</text>
</comment>
<reference evidence="3" key="1">
    <citation type="submission" date="2022-08" db="EMBL/GenBank/DDBJ databases">
        <authorList>
            <person name="Deng Y."/>
            <person name="Han X.-F."/>
            <person name="Zhang Y.-Q."/>
        </authorList>
    </citation>
    <scope>NUCLEOTIDE SEQUENCE</scope>
    <source>
        <strain evidence="3">CPCC 205763</strain>
    </source>
</reference>
<dbReference type="PANTHER" id="PTHR12110">
    <property type="entry name" value="HYDROXYPYRUVATE ISOMERASE"/>
    <property type="match status" value="1"/>
</dbReference>
<keyword evidence="4" id="KW-1185">Reference proteome</keyword>
<dbReference type="EMBL" id="JANLCM010000001">
    <property type="protein sequence ID" value="MCS5716953.1"/>
    <property type="molecule type" value="Genomic_DNA"/>
</dbReference>
<proteinExistence type="predicted"/>
<organism evidence="3 4">
    <name type="scientific">Herbiconiux aconitum</name>
    <dbReference type="NCBI Taxonomy" id="2970913"/>
    <lineage>
        <taxon>Bacteria</taxon>
        <taxon>Bacillati</taxon>
        <taxon>Actinomycetota</taxon>
        <taxon>Actinomycetes</taxon>
        <taxon>Micrococcales</taxon>
        <taxon>Microbacteriaceae</taxon>
        <taxon>Herbiconiux</taxon>
    </lineage>
</organism>
<dbReference type="RefSeq" id="WP_259504698.1">
    <property type="nucleotide sequence ID" value="NZ_JANLCM010000001.1"/>
</dbReference>
<evidence type="ECO:0000313" key="3">
    <source>
        <dbReference type="EMBL" id="MCS5716953.1"/>
    </source>
</evidence>
<evidence type="ECO:0000256" key="1">
    <source>
        <dbReference type="ARBA" id="ARBA00023277"/>
    </source>
</evidence>
<dbReference type="Proteomes" id="UP001165584">
    <property type="component" value="Unassembled WGS sequence"/>
</dbReference>